<feature type="region of interest" description="Disordered" evidence="1">
    <location>
        <begin position="1"/>
        <end position="48"/>
    </location>
</feature>
<accession>A0A0A9Y1G8</accession>
<feature type="compositionally biased region" description="Low complexity" evidence="1">
    <location>
        <begin position="1"/>
        <end position="24"/>
    </location>
</feature>
<protein>
    <submittedName>
        <fullName evidence="2">Uncharacterized protein</fullName>
    </submittedName>
</protein>
<sequence>SSSSSNNNNNDNNTSGNNVNESNSYGSVDCNATNGQQPQQLQSVNTFTSPSQISAPLFSLQGMPQISAITFTPPALSTSSSQSQGGAVQFIPTMSKDGLLGTPCLQNITQLHMFTADCMVNGTGGNVTAALPSSTYQQQQQQQ</sequence>
<feature type="non-terminal residue" evidence="2">
    <location>
        <position position="1"/>
    </location>
</feature>
<dbReference type="AlphaFoldDB" id="A0A0A9Y1G8"/>
<gene>
    <name evidence="2" type="ORF">CM83_23073</name>
</gene>
<proteinExistence type="predicted"/>
<name>A0A0A9Y1G8_LYGHE</name>
<organism evidence="2">
    <name type="scientific">Lygus hesperus</name>
    <name type="common">Western plant bug</name>
    <dbReference type="NCBI Taxonomy" id="30085"/>
    <lineage>
        <taxon>Eukaryota</taxon>
        <taxon>Metazoa</taxon>
        <taxon>Ecdysozoa</taxon>
        <taxon>Arthropoda</taxon>
        <taxon>Hexapoda</taxon>
        <taxon>Insecta</taxon>
        <taxon>Pterygota</taxon>
        <taxon>Neoptera</taxon>
        <taxon>Paraneoptera</taxon>
        <taxon>Hemiptera</taxon>
        <taxon>Heteroptera</taxon>
        <taxon>Panheteroptera</taxon>
        <taxon>Cimicomorpha</taxon>
        <taxon>Miridae</taxon>
        <taxon>Mirini</taxon>
        <taxon>Lygus</taxon>
    </lineage>
</organism>
<dbReference type="EMBL" id="GBHO01017595">
    <property type="protein sequence ID" value="JAG26009.1"/>
    <property type="molecule type" value="Transcribed_RNA"/>
</dbReference>
<evidence type="ECO:0000256" key="1">
    <source>
        <dbReference type="SAM" id="MobiDB-lite"/>
    </source>
</evidence>
<feature type="compositionally biased region" description="Polar residues" evidence="1">
    <location>
        <begin position="30"/>
        <end position="48"/>
    </location>
</feature>
<feature type="non-terminal residue" evidence="2">
    <location>
        <position position="143"/>
    </location>
</feature>
<evidence type="ECO:0000313" key="2">
    <source>
        <dbReference type="EMBL" id="JAG26009.1"/>
    </source>
</evidence>
<reference evidence="2" key="1">
    <citation type="journal article" date="2014" name="PLoS ONE">
        <title>Transcriptome-Based Identification of ABC Transporters in the Western Tarnished Plant Bug Lygus hesperus.</title>
        <authorList>
            <person name="Hull J.J."/>
            <person name="Chaney K."/>
            <person name="Geib S.M."/>
            <person name="Fabrick J.A."/>
            <person name="Brent C.S."/>
            <person name="Walsh D."/>
            <person name="Lavine L.C."/>
        </authorList>
    </citation>
    <scope>NUCLEOTIDE SEQUENCE</scope>
</reference>
<reference evidence="2" key="2">
    <citation type="submission" date="2014-07" db="EMBL/GenBank/DDBJ databases">
        <authorList>
            <person name="Hull J."/>
        </authorList>
    </citation>
    <scope>NUCLEOTIDE SEQUENCE</scope>
</reference>